<evidence type="ECO:0000256" key="4">
    <source>
        <dbReference type="ARBA" id="ARBA00022478"/>
    </source>
</evidence>
<dbReference type="AlphaFoldDB" id="A0A9W8H2P1"/>
<feature type="domain" description="RNA polymerase Rpb4/RPC9 core" evidence="8">
    <location>
        <begin position="1"/>
        <end position="127"/>
    </location>
</feature>
<evidence type="ECO:0000256" key="5">
    <source>
        <dbReference type="ARBA" id="ARBA00023163"/>
    </source>
</evidence>
<dbReference type="InterPro" id="IPR010997">
    <property type="entry name" value="HRDC-like_sf"/>
</dbReference>
<dbReference type="Proteomes" id="UP001140011">
    <property type="component" value="Unassembled WGS sequence"/>
</dbReference>
<feature type="compositionally biased region" description="Acidic residues" evidence="7">
    <location>
        <begin position="127"/>
        <end position="154"/>
    </location>
</feature>
<gene>
    <name evidence="9" type="ORF">GGI19_000910</name>
</gene>
<dbReference type="SMART" id="SM00657">
    <property type="entry name" value="RPOL4c"/>
    <property type="match status" value="1"/>
</dbReference>
<evidence type="ECO:0000256" key="7">
    <source>
        <dbReference type="SAM" id="MobiDB-lite"/>
    </source>
</evidence>
<keyword evidence="10" id="KW-1185">Reference proteome</keyword>
<accession>A0A9W8H2P1</accession>
<dbReference type="InterPro" id="IPR006590">
    <property type="entry name" value="RNA_pol_Rpb4/RPC9_core"/>
</dbReference>
<comment type="subcellular location">
    <subcellularLocation>
        <location evidence="1">Nucleus</location>
    </subcellularLocation>
</comment>
<dbReference type="InterPro" id="IPR038324">
    <property type="entry name" value="Rpb4/RPC9_sf"/>
</dbReference>
<keyword evidence="5" id="KW-0804">Transcription</keyword>
<dbReference type="GO" id="GO:0000166">
    <property type="term" value="F:nucleotide binding"/>
    <property type="evidence" value="ECO:0007669"/>
    <property type="project" value="InterPro"/>
</dbReference>
<dbReference type="Gene3D" id="1.20.1250.40">
    <property type="match status" value="1"/>
</dbReference>
<dbReference type="PANTHER" id="PTHR15561">
    <property type="entry name" value="CALCITONIN GENE-RELATED PEPTIDE-RECEPTOR COMPONENT PROTEIN"/>
    <property type="match status" value="1"/>
</dbReference>
<comment type="caution">
    <text evidence="9">The sequence shown here is derived from an EMBL/GenBank/DDBJ whole genome shotgun (WGS) entry which is preliminary data.</text>
</comment>
<proteinExistence type="inferred from homology"/>
<feature type="region of interest" description="Disordered" evidence="7">
    <location>
        <begin position="121"/>
        <end position="154"/>
    </location>
</feature>
<dbReference type="InterPro" id="IPR005574">
    <property type="entry name" value="Rpb4/RPC9"/>
</dbReference>
<evidence type="ECO:0000256" key="6">
    <source>
        <dbReference type="ARBA" id="ARBA00023242"/>
    </source>
</evidence>
<comment type="similarity">
    <text evidence="2">Belongs to the eukaryotic RPC9 RNA polymerase subunit family.</text>
</comment>
<evidence type="ECO:0000313" key="10">
    <source>
        <dbReference type="Proteomes" id="UP001140011"/>
    </source>
</evidence>
<dbReference type="SUPFAM" id="SSF47819">
    <property type="entry name" value="HRDC-like"/>
    <property type="match status" value="1"/>
</dbReference>
<dbReference type="GO" id="GO:0006384">
    <property type="term" value="P:transcription initiation at RNA polymerase III promoter"/>
    <property type="evidence" value="ECO:0007669"/>
    <property type="project" value="InterPro"/>
</dbReference>
<organism evidence="9 10">
    <name type="scientific">Coemansia pectinata</name>
    <dbReference type="NCBI Taxonomy" id="1052879"/>
    <lineage>
        <taxon>Eukaryota</taxon>
        <taxon>Fungi</taxon>
        <taxon>Fungi incertae sedis</taxon>
        <taxon>Zoopagomycota</taxon>
        <taxon>Kickxellomycotina</taxon>
        <taxon>Kickxellomycetes</taxon>
        <taxon>Kickxellales</taxon>
        <taxon>Kickxellaceae</taxon>
        <taxon>Coemansia</taxon>
    </lineage>
</organism>
<dbReference type="Pfam" id="PF03874">
    <property type="entry name" value="RNA_pol_Rpb4"/>
    <property type="match status" value="1"/>
</dbReference>
<evidence type="ECO:0000259" key="8">
    <source>
        <dbReference type="SMART" id="SM00657"/>
    </source>
</evidence>
<keyword evidence="6" id="KW-0539">Nucleus</keyword>
<dbReference type="EMBL" id="JANBUH010000028">
    <property type="protein sequence ID" value="KAJ2756363.1"/>
    <property type="molecule type" value="Genomic_DNA"/>
</dbReference>
<evidence type="ECO:0000256" key="2">
    <source>
        <dbReference type="ARBA" id="ARBA00006898"/>
    </source>
</evidence>
<name>A0A9W8H2P1_9FUNG</name>
<evidence type="ECO:0000313" key="9">
    <source>
        <dbReference type="EMBL" id="KAJ2756363.1"/>
    </source>
</evidence>
<protein>
    <recommendedName>
        <fullName evidence="3">DNA-directed RNA polymerase III subunit RPC9</fullName>
    </recommendedName>
</protein>
<keyword evidence="4" id="KW-0240">DNA-directed RNA polymerase</keyword>
<dbReference type="InterPro" id="IPR038846">
    <property type="entry name" value="RPC9"/>
</dbReference>
<dbReference type="OrthoDB" id="1746530at2759"/>
<dbReference type="PANTHER" id="PTHR15561:SF0">
    <property type="entry name" value="DNA-DIRECTED RNA POLYMERASE III SUBUNIT RPC9"/>
    <property type="match status" value="1"/>
</dbReference>
<sequence length="154" mass="17674">MEVLNRQEALVTNYEVLMVLQEEDQRHKKTKSAPFVKYPENVNTLKFEALQYLNSTSCATQSAEQILALKKGLAGFDLTKAEVLQIINLRPKKQVELYLIIEECEERFESKDVEDILRVVTSALPRDDDEEEDGEDDNMEDGEQGEDEMDVDNS</sequence>
<evidence type="ECO:0000256" key="3">
    <source>
        <dbReference type="ARBA" id="ARBA00016672"/>
    </source>
</evidence>
<reference evidence="9" key="1">
    <citation type="submission" date="2022-07" db="EMBL/GenBank/DDBJ databases">
        <title>Phylogenomic reconstructions and comparative analyses of Kickxellomycotina fungi.</title>
        <authorList>
            <person name="Reynolds N.K."/>
            <person name="Stajich J.E."/>
            <person name="Barry K."/>
            <person name="Grigoriev I.V."/>
            <person name="Crous P."/>
            <person name="Smith M.E."/>
        </authorList>
    </citation>
    <scope>NUCLEOTIDE SEQUENCE</scope>
    <source>
        <strain evidence="9">BCRC 34297</strain>
    </source>
</reference>
<evidence type="ECO:0000256" key="1">
    <source>
        <dbReference type="ARBA" id="ARBA00004123"/>
    </source>
</evidence>
<dbReference type="GO" id="GO:0005666">
    <property type="term" value="C:RNA polymerase III complex"/>
    <property type="evidence" value="ECO:0007669"/>
    <property type="project" value="InterPro"/>
</dbReference>